<evidence type="ECO:0000313" key="1">
    <source>
        <dbReference type="EMBL" id="KAI3764304.1"/>
    </source>
</evidence>
<gene>
    <name evidence="1" type="ORF">L2E82_14311</name>
</gene>
<evidence type="ECO:0000313" key="2">
    <source>
        <dbReference type="Proteomes" id="UP001055811"/>
    </source>
</evidence>
<dbReference type="Proteomes" id="UP001055811">
    <property type="component" value="Linkage Group LG03"/>
</dbReference>
<keyword evidence="2" id="KW-1185">Reference proteome</keyword>
<protein>
    <submittedName>
        <fullName evidence="1">Uncharacterized protein</fullName>
    </submittedName>
</protein>
<accession>A0ACB9EZ37</accession>
<comment type="caution">
    <text evidence="1">The sequence shown here is derived from an EMBL/GenBank/DDBJ whole genome shotgun (WGS) entry which is preliminary data.</text>
</comment>
<name>A0ACB9EZ37_CICIN</name>
<reference evidence="2" key="1">
    <citation type="journal article" date="2022" name="Mol. Ecol. Resour.">
        <title>The genomes of chicory, endive, great burdock and yacon provide insights into Asteraceae palaeo-polyploidization history and plant inulin production.</title>
        <authorList>
            <person name="Fan W."/>
            <person name="Wang S."/>
            <person name="Wang H."/>
            <person name="Wang A."/>
            <person name="Jiang F."/>
            <person name="Liu H."/>
            <person name="Zhao H."/>
            <person name="Xu D."/>
            <person name="Zhang Y."/>
        </authorList>
    </citation>
    <scope>NUCLEOTIDE SEQUENCE [LARGE SCALE GENOMIC DNA]</scope>
    <source>
        <strain evidence="2">cv. Punajuju</strain>
    </source>
</reference>
<organism evidence="1 2">
    <name type="scientific">Cichorium intybus</name>
    <name type="common">Chicory</name>
    <dbReference type="NCBI Taxonomy" id="13427"/>
    <lineage>
        <taxon>Eukaryota</taxon>
        <taxon>Viridiplantae</taxon>
        <taxon>Streptophyta</taxon>
        <taxon>Embryophyta</taxon>
        <taxon>Tracheophyta</taxon>
        <taxon>Spermatophyta</taxon>
        <taxon>Magnoliopsida</taxon>
        <taxon>eudicotyledons</taxon>
        <taxon>Gunneridae</taxon>
        <taxon>Pentapetalae</taxon>
        <taxon>asterids</taxon>
        <taxon>campanulids</taxon>
        <taxon>Asterales</taxon>
        <taxon>Asteraceae</taxon>
        <taxon>Cichorioideae</taxon>
        <taxon>Cichorieae</taxon>
        <taxon>Cichoriinae</taxon>
        <taxon>Cichorium</taxon>
    </lineage>
</organism>
<proteinExistence type="predicted"/>
<reference evidence="1 2" key="2">
    <citation type="journal article" date="2022" name="Mol. Ecol. Resour.">
        <title>The genomes of chicory, endive, great burdock and yacon provide insights into Asteraceae paleo-polyploidization history and plant inulin production.</title>
        <authorList>
            <person name="Fan W."/>
            <person name="Wang S."/>
            <person name="Wang H."/>
            <person name="Wang A."/>
            <person name="Jiang F."/>
            <person name="Liu H."/>
            <person name="Zhao H."/>
            <person name="Xu D."/>
            <person name="Zhang Y."/>
        </authorList>
    </citation>
    <scope>NUCLEOTIDE SEQUENCE [LARGE SCALE GENOMIC DNA]</scope>
    <source>
        <strain evidence="2">cv. Punajuju</strain>
        <tissue evidence="1">Leaves</tissue>
    </source>
</reference>
<sequence length="542" mass="63116">MTKKPRVPGVLWKLFQNRARTLAETILSLIPPQQSSATVQCRCSRHCLHCCCDGDRMSFLLREDDPSDYRNSFKHHIRSSYITFMEPSIKEDRRWPHDLFTEIFFNIYSPESKETPSENRILDVTESRKRSRSYAWQRRHKRRKLSNQITSDSNSSLHEVKMKVPCSCCSIWNSLEKIPTQVQINIINSLKPNVAGANALFKEIFGSTLQSTVCSHSNDICLIGTTCLYHSLHKLLKILIRKAINCPRLKILKKHIFMPSSDQKDLHCSKGQVVSFIWAASRSIGKKRTARKDELLFNLQQHVKYNVLKIDKDFYLQNVGIPQGSILSSLLCSFYYGHMENSKIVPFVNKVTEMGSGGGYFGQNLLMRFIDDFLFISTSKKQALAFLSRLERGFYEYNCDMNKEKFGLSFDDDKIRVSSNRVYFDENGNKFLKWSGLFINCNTLEVQADYTRFMYKLMKKRMFSVVSDDSLRPILKVKRKEVEWLGLRGYFEVLKRKEGRYKEVLSLLEMKLKSLNEVERVSHALKFAVDKSNSSILWKIKY</sequence>
<dbReference type="EMBL" id="CM042011">
    <property type="protein sequence ID" value="KAI3764304.1"/>
    <property type="molecule type" value="Genomic_DNA"/>
</dbReference>